<dbReference type="CDD" id="cd07067">
    <property type="entry name" value="HP_PGM_like"/>
    <property type="match status" value="1"/>
</dbReference>
<dbReference type="SMART" id="SM00855">
    <property type="entry name" value="PGAM"/>
    <property type="match status" value="1"/>
</dbReference>
<dbReference type="InterPro" id="IPR051021">
    <property type="entry name" value="Mito_Ser/Thr_phosphatase"/>
</dbReference>
<keyword evidence="1" id="KW-0378">Hydrolase</keyword>
<dbReference type="RefSeq" id="WP_224194860.1">
    <property type="nucleotide sequence ID" value="NZ_JAIRAU010000039.1"/>
</dbReference>
<dbReference type="Pfam" id="PF00300">
    <property type="entry name" value="His_Phos_1"/>
    <property type="match status" value="2"/>
</dbReference>
<evidence type="ECO:0000313" key="3">
    <source>
        <dbReference type="Proteomes" id="UP001139031"/>
    </source>
</evidence>
<sequence length="240" mass="26220">MSRLLLIRHGQASLGAADYDVLSPLGEQQAGALGSWMARMIDPPHAIYAGPRKRQRDTAAHLVAAARSAGAEFPAPQELLEFDEYPAIVLMKEAVPELAARDPELAALATAWMSAERGTPGHQRAFELVFQAAMQRWHTGALEHPAVEPFREFQARVARGLERVMQQHPRKSTVVVVSSAGPVGVITALALGLDTWAGLKTSFIVHNASVTELAYRPGELQLRVFNALPHIHERAHVTLR</sequence>
<dbReference type="SUPFAM" id="SSF53254">
    <property type="entry name" value="Phosphoglycerate mutase-like"/>
    <property type="match status" value="1"/>
</dbReference>
<keyword evidence="3" id="KW-1185">Reference proteome</keyword>
<name>A0ABS7TXY3_9BACT</name>
<dbReference type="PANTHER" id="PTHR20935">
    <property type="entry name" value="PHOSPHOGLYCERATE MUTASE-RELATED"/>
    <property type="match status" value="1"/>
</dbReference>
<evidence type="ECO:0000313" key="2">
    <source>
        <dbReference type="EMBL" id="MBZ5713115.1"/>
    </source>
</evidence>
<dbReference type="InterPro" id="IPR029033">
    <property type="entry name" value="His_PPase_superfam"/>
</dbReference>
<evidence type="ECO:0000256" key="1">
    <source>
        <dbReference type="ARBA" id="ARBA00022801"/>
    </source>
</evidence>
<proteinExistence type="predicted"/>
<dbReference type="Proteomes" id="UP001139031">
    <property type="component" value="Unassembled WGS sequence"/>
</dbReference>
<dbReference type="InterPro" id="IPR013078">
    <property type="entry name" value="His_Pase_superF_clade-1"/>
</dbReference>
<organism evidence="2 3">
    <name type="scientific">Nannocystis pusilla</name>
    <dbReference type="NCBI Taxonomy" id="889268"/>
    <lineage>
        <taxon>Bacteria</taxon>
        <taxon>Pseudomonadati</taxon>
        <taxon>Myxococcota</taxon>
        <taxon>Polyangia</taxon>
        <taxon>Nannocystales</taxon>
        <taxon>Nannocystaceae</taxon>
        <taxon>Nannocystis</taxon>
    </lineage>
</organism>
<accession>A0ABS7TXY3</accession>
<protein>
    <submittedName>
        <fullName evidence="2">Histidine phosphatase family protein</fullName>
    </submittedName>
</protein>
<reference evidence="2" key="1">
    <citation type="submission" date="2021-08" db="EMBL/GenBank/DDBJ databases">
        <authorList>
            <person name="Stevens D.C."/>
        </authorList>
    </citation>
    <scope>NUCLEOTIDE SEQUENCE</scope>
    <source>
        <strain evidence="2">DSM 53165</strain>
    </source>
</reference>
<gene>
    <name evidence="2" type="ORF">K7C98_28095</name>
</gene>
<dbReference type="EMBL" id="JAIRAU010000039">
    <property type="protein sequence ID" value="MBZ5713115.1"/>
    <property type="molecule type" value="Genomic_DNA"/>
</dbReference>
<dbReference type="PANTHER" id="PTHR20935:SF0">
    <property type="entry name" value="SERINE_THREONINE-PROTEIN PHOSPHATASE PGAM5, MITOCHONDRIAL"/>
    <property type="match status" value="1"/>
</dbReference>
<dbReference type="Gene3D" id="3.40.50.1240">
    <property type="entry name" value="Phosphoglycerate mutase-like"/>
    <property type="match status" value="1"/>
</dbReference>
<comment type="caution">
    <text evidence="2">The sequence shown here is derived from an EMBL/GenBank/DDBJ whole genome shotgun (WGS) entry which is preliminary data.</text>
</comment>